<accession>X1M2N6</accession>
<sequence length="38" mass="4402">MVTDQQVRRLRKLMNTEKTKAAAADKASMDDKTARKYM</sequence>
<dbReference type="EMBL" id="BARU01047610">
    <property type="protein sequence ID" value="GAI00649.1"/>
    <property type="molecule type" value="Genomic_DNA"/>
</dbReference>
<protein>
    <submittedName>
        <fullName evidence="2">Uncharacterized protein</fullName>
    </submittedName>
</protein>
<comment type="caution">
    <text evidence="2">The sequence shown here is derived from an EMBL/GenBank/DDBJ whole genome shotgun (WGS) entry which is preliminary data.</text>
</comment>
<feature type="non-terminal residue" evidence="2">
    <location>
        <position position="38"/>
    </location>
</feature>
<feature type="region of interest" description="Disordered" evidence="1">
    <location>
        <begin position="1"/>
        <end position="38"/>
    </location>
</feature>
<evidence type="ECO:0000256" key="1">
    <source>
        <dbReference type="SAM" id="MobiDB-lite"/>
    </source>
</evidence>
<feature type="compositionally biased region" description="Basic and acidic residues" evidence="1">
    <location>
        <begin position="27"/>
        <end position="38"/>
    </location>
</feature>
<proteinExistence type="predicted"/>
<name>X1M2N6_9ZZZZ</name>
<evidence type="ECO:0000313" key="2">
    <source>
        <dbReference type="EMBL" id="GAI00649.1"/>
    </source>
</evidence>
<organism evidence="2">
    <name type="scientific">marine sediment metagenome</name>
    <dbReference type="NCBI Taxonomy" id="412755"/>
    <lineage>
        <taxon>unclassified sequences</taxon>
        <taxon>metagenomes</taxon>
        <taxon>ecological metagenomes</taxon>
    </lineage>
</organism>
<reference evidence="2" key="1">
    <citation type="journal article" date="2014" name="Front. Microbiol.">
        <title>High frequency of phylogenetically diverse reductive dehalogenase-homologous genes in deep subseafloor sedimentary metagenomes.</title>
        <authorList>
            <person name="Kawai M."/>
            <person name="Futagami T."/>
            <person name="Toyoda A."/>
            <person name="Takaki Y."/>
            <person name="Nishi S."/>
            <person name="Hori S."/>
            <person name="Arai W."/>
            <person name="Tsubouchi T."/>
            <person name="Morono Y."/>
            <person name="Uchiyama I."/>
            <person name="Ito T."/>
            <person name="Fujiyama A."/>
            <person name="Inagaki F."/>
            <person name="Takami H."/>
        </authorList>
    </citation>
    <scope>NUCLEOTIDE SEQUENCE</scope>
    <source>
        <strain evidence="2">Expedition CK06-06</strain>
    </source>
</reference>
<dbReference type="AlphaFoldDB" id="X1M2N6"/>
<gene>
    <name evidence="2" type="ORF">S03H2_71249</name>
</gene>